<sequence>MARCDHVGDKAGSFPQPCAVNVRVYLSQLNHWQRRQRQVPLAQVARCAIFSLTPTQSTFCTISSPGRSGLQEAWWQRAVYRTLHVQTSKLAGPELSSGRTKGLKARGARKIHTDPEADQRQTPEVGIRALITALFADSPSICLYAAATSDY</sequence>
<evidence type="ECO:0000256" key="1">
    <source>
        <dbReference type="SAM" id="MobiDB-lite"/>
    </source>
</evidence>
<name>A0A9P4Q1P4_9PEZI</name>
<keyword evidence="3" id="KW-1185">Reference proteome</keyword>
<feature type="region of interest" description="Disordered" evidence="1">
    <location>
        <begin position="94"/>
        <end position="122"/>
    </location>
</feature>
<accession>A0A9P4Q1P4</accession>
<feature type="compositionally biased region" description="Basic residues" evidence="1">
    <location>
        <begin position="101"/>
        <end position="110"/>
    </location>
</feature>
<feature type="compositionally biased region" description="Basic and acidic residues" evidence="1">
    <location>
        <begin position="111"/>
        <end position="121"/>
    </location>
</feature>
<proteinExistence type="predicted"/>
<dbReference type="AlphaFoldDB" id="A0A9P4Q1P4"/>
<reference evidence="2" key="1">
    <citation type="journal article" date="2020" name="Stud. Mycol.">
        <title>101 Dothideomycetes genomes: a test case for predicting lifestyles and emergence of pathogens.</title>
        <authorList>
            <person name="Haridas S."/>
            <person name="Albert R."/>
            <person name="Binder M."/>
            <person name="Bloem J."/>
            <person name="Labutti K."/>
            <person name="Salamov A."/>
            <person name="Andreopoulos B."/>
            <person name="Baker S."/>
            <person name="Barry K."/>
            <person name="Bills G."/>
            <person name="Bluhm B."/>
            <person name="Cannon C."/>
            <person name="Castanera R."/>
            <person name="Culley D."/>
            <person name="Daum C."/>
            <person name="Ezra D."/>
            <person name="Gonzalez J."/>
            <person name="Henrissat B."/>
            <person name="Kuo A."/>
            <person name="Liang C."/>
            <person name="Lipzen A."/>
            <person name="Lutzoni F."/>
            <person name="Magnuson J."/>
            <person name="Mondo S."/>
            <person name="Nolan M."/>
            <person name="Ohm R."/>
            <person name="Pangilinan J."/>
            <person name="Park H.-J."/>
            <person name="Ramirez L."/>
            <person name="Alfaro M."/>
            <person name="Sun H."/>
            <person name="Tritt A."/>
            <person name="Yoshinaga Y."/>
            <person name="Zwiers L.-H."/>
            <person name="Turgeon B."/>
            <person name="Goodwin S."/>
            <person name="Spatafora J."/>
            <person name="Crous P."/>
            <person name="Grigoriev I."/>
        </authorList>
    </citation>
    <scope>NUCLEOTIDE SEQUENCE</scope>
    <source>
        <strain evidence="2">CBS 116435</strain>
    </source>
</reference>
<evidence type="ECO:0000313" key="2">
    <source>
        <dbReference type="EMBL" id="KAF2716856.1"/>
    </source>
</evidence>
<protein>
    <submittedName>
        <fullName evidence="2">Uncharacterized protein</fullName>
    </submittedName>
</protein>
<gene>
    <name evidence="2" type="ORF">K431DRAFT_169145</name>
</gene>
<comment type="caution">
    <text evidence="2">The sequence shown here is derived from an EMBL/GenBank/DDBJ whole genome shotgun (WGS) entry which is preliminary data.</text>
</comment>
<dbReference type="Proteomes" id="UP000799441">
    <property type="component" value="Unassembled WGS sequence"/>
</dbReference>
<dbReference type="EMBL" id="MU003859">
    <property type="protein sequence ID" value="KAF2716856.1"/>
    <property type="molecule type" value="Genomic_DNA"/>
</dbReference>
<evidence type="ECO:0000313" key="3">
    <source>
        <dbReference type="Proteomes" id="UP000799441"/>
    </source>
</evidence>
<organism evidence="2 3">
    <name type="scientific">Polychaeton citri CBS 116435</name>
    <dbReference type="NCBI Taxonomy" id="1314669"/>
    <lineage>
        <taxon>Eukaryota</taxon>
        <taxon>Fungi</taxon>
        <taxon>Dikarya</taxon>
        <taxon>Ascomycota</taxon>
        <taxon>Pezizomycotina</taxon>
        <taxon>Dothideomycetes</taxon>
        <taxon>Dothideomycetidae</taxon>
        <taxon>Capnodiales</taxon>
        <taxon>Capnodiaceae</taxon>
        <taxon>Polychaeton</taxon>
    </lineage>
</organism>